<dbReference type="PROSITE" id="PS50977">
    <property type="entry name" value="HTH_TETR_2"/>
    <property type="match status" value="1"/>
</dbReference>
<reference evidence="6 7" key="1">
    <citation type="submission" date="2022-12" db="EMBL/GenBank/DDBJ databases">
        <authorList>
            <person name="Mo P."/>
        </authorList>
    </citation>
    <scope>NUCLEOTIDE SEQUENCE [LARGE SCALE GENOMIC DNA]</scope>
    <source>
        <strain evidence="6 7">HUAS 2-6</strain>
    </source>
</reference>
<dbReference type="Pfam" id="PF00440">
    <property type="entry name" value="TetR_N"/>
    <property type="match status" value="1"/>
</dbReference>
<sequence>MPRWEPNAQQRLMRAALDLFTEKGYDATTVNEIADRAGLTKTTFFRHFSDKREVLFAGQDIHRRLLAQAINAAPEAATPLDAVREAIGALAAVFTDDRREFAARLRPIVADHLELRERAALKRTGLVETLAKALEERGVPDLTADLAADLGMRAFDNAFDQWVVPANERSLTDLARRAFDELRAAMAFLHG</sequence>
<dbReference type="PRINTS" id="PR00455">
    <property type="entry name" value="HTHTETR"/>
</dbReference>
<evidence type="ECO:0000313" key="7">
    <source>
        <dbReference type="Proteomes" id="UP001212326"/>
    </source>
</evidence>
<evidence type="ECO:0000256" key="2">
    <source>
        <dbReference type="ARBA" id="ARBA00023125"/>
    </source>
</evidence>
<organism evidence="6 7">
    <name type="scientific">Streptomyces camelliae</name>
    <dbReference type="NCBI Taxonomy" id="3004093"/>
    <lineage>
        <taxon>Bacteria</taxon>
        <taxon>Bacillati</taxon>
        <taxon>Actinomycetota</taxon>
        <taxon>Actinomycetes</taxon>
        <taxon>Kitasatosporales</taxon>
        <taxon>Streptomycetaceae</taxon>
        <taxon>Streptomyces</taxon>
    </lineage>
</organism>
<dbReference type="InterPro" id="IPR009057">
    <property type="entry name" value="Homeodomain-like_sf"/>
</dbReference>
<evidence type="ECO:0000256" key="4">
    <source>
        <dbReference type="PROSITE-ProRule" id="PRU00335"/>
    </source>
</evidence>
<evidence type="ECO:0000256" key="3">
    <source>
        <dbReference type="ARBA" id="ARBA00023163"/>
    </source>
</evidence>
<proteinExistence type="predicted"/>
<feature type="DNA-binding region" description="H-T-H motif" evidence="4">
    <location>
        <begin position="29"/>
        <end position="48"/>
    </location>
</feature>
<dbReference type="InterPro" id="IPR050109">
    <property type="entry name" value="HTH-type_TetR-like_transc_reg"/>
</dbReference>
<dbReference type="PANTHER" id="PTHR30055">
    <property type="entry name" value="HTH-TYPE TRANSCRIPTIONAL REGULATOR RUTR"/>
    <property type="match status" value="1"/>
</dbReference>
<feature type="domain" description="HTH tetR-type" evidence="5">
    <location>
        <begin position="6"/>
        <end position="66"/>
    </location>
</feature>
<dbReference type="SUPFAM" id="SSF46689">
    <property type="entry name" value="Homeodomain-like"/>
    <property type="match status" value="1"/>
</dbReference>
<dbReference type="PROSITE" id="PS01081">
    <property type="entry name" value="HTH_TETR_1"/>
    <property type="match status" value="1"/>
</dbReference>
<keyword evidence="2 4" id="KW-0238">DNA-binding</keyword>
<accession>A0ABY7NWQ5</accession>
<keyword evidence="7" id="KW-1185">Reference proteome</keyword>
<keyword evidence="3" id="KW-0804">Transcription</keyword>
<name>A0ABY7NWQ5_9ACTN</name>
<gene>
    <name evidence="6" type="ORF">O1G22_00880</name>
</gene>
<protein>
    <submittedName>
        <fullName evidence="6">Helix-turn-helix domain containing protein</fullName>
    </submittedName>
</protein>
<dbReference type="PANTHER" id="PTHR30055:SF238">
    <property type="entry name" value="MYCOFACTOCIN BIOSYNTHESIS TRANSCRIPTIONAL REGULATOR MFTR-RELATED"/>
    <property type="match status" value="1"/>
</dbReference>
<dbReference type="InterPro" id="IPR001647">
    <property type="entry name" value="HTH_TetR"/>
</dbReference>
<evidence type="ECO:0000313" key="6">
    <source>
        <dbReference type="EMBL" id="WBO61528.1"/>
    </source>
</evidence>
<dbReference type="InterPro" id="IPR023772">
    <property type="entry name" value="DNA-bd_HTH_TetR-type_CS"/>
</dbReference>
<dbReference type="RefSeq" id="WP_270079489.1">
    <property type="nucleotide sequence ID" value="NZ_CP115300.1"/>
</dbReference>
<dbReference type="EMBL" id="CP115300">
    <property type="protein sequence ID" value="WBO61528.1"/>
    <property type="molecule type" value="Genomic_DNA"/>
</dbReference>
<keyword evidence="1" id="KW-0805">Transcription regulation</keyword>
<evidence type="ECO:0000256" key="1">
    <source>
        <dbReference type="ARBA" id="ARBA00023015"/>
    </source>
</evidence>
<evidence type="ECO:0000259" key="5">
    <source>
        <dbReference type="PROSITE" id="PS50977"/>
    </source>
</evidence>
<dbReference type="Proteomes" id="UP001212326">
    <property type="component" value="Chromosome"/>
</dbReference>
<dbReference type="Gene3D" id="1.10.357.10">
    <property type="entry name" value="Tetracycline Repressor, domain 2"/>
    <property type="match status" value="1"/>
</dbReference>